<reference evidence="3 4" key="1">
    <citation type="journal article" date="2013" name="Genome Announc.">
        <title>Draft Genome Sequence of Methylophaga lonarensis MPLT, a Haloalkaliphilic (Non-Methane-Utilizing) Methylotroph.</title>
        <authorList>
            <person name="Shetty S.A."/>
            <person name="Marathe N.P."/>
            <person name="Munot H."/>
            <person name="Antony C.P."/>
            <person name="Dhotre D.P."/>
            <person name="Murrell J.C."/>
            <person name="Shouche Y.S."/>
        </authorList>
    </citation>
    <scope>NUCLEOTIDE SEQUENCE [LARGE SCALE GENOMIC DNA]</scope>
    <source>
        <strain evidence="3 4">MPL</strain>
    </source>
</reference>
<feature type="signal peptide" evidence="1">
    <location>
        <begin position="1"/>
        <end position="19"/>
    </location>
</feature>
<comment type="caution">
    <text evidence="3">The sequence shown here is derived from an EMBL/GenBank/DDBJ whole genome shotgun (WGS) entry which is preliminary data.</text>
</comment>
<dbReference type="AlphaFoldDB" id="M7PFA8"/>
<dbReference type="Pfam" id="PF16036">
    <property type="entry name" value="Chalcone_3"/>
    <property type="match status" value="1"/>
</dbReference>
<name>M7PFA8_9GAMM</name>
<accession>M7PFA8</accession>
<feature type="domain" description="Chalcone isomerase" evidence="2">
    <location>
        <begin position="43"/>
        <end position="174"/>
    </location>
</feature>
<gene>
    <name evidence="3" type="ORF">MPL1_09567</name>
</gene>
<sequence>MLKTLLFSSMILLSSISHAGSFTERSAFSGQILQLCSESALRVMLFNLGDVALYRQQCNAVPDPLSPPLKLSFVYNRGFTGDEFRKSADELIRRNVDDATYQQIEADLQAFNEGYQDVSAGDRYDIGFSENAGLVLLKNGTQVSQSDSLELAAVYYKIWFGNNPFSGRVKSNLLNGLE</sequence>
<dbReference type="RefSeq" id="WP_009726883.1">
    <property type="nucleotide sequence ID" value="NZ_APHR01000051.1"/>
</dbReference>
<proteinExistence type="predicted"/>
<keyword evidence="1" id="KW-0732">Signal</keyword>
<dbReference type="OrthoDB" id="270742at2"/>
<dbReference type="Proteomes" id="UP000012019">
    <property type="component" value="Unassembled WGS sequence"/>
</dbReference>
<evidence type="ECO:0000256" key="1">
    <source>
        <dbReference type="SAM" id="SignalP"/>
    </source>
</evidence>
<dbReference type="EMBL" id="APHR01000051">
    <property type="protein sequence ID" value="EMR12590.1"/>
    <property type="molecule type" value="Genomic_DNA"/>
</dbReference>
<organism evidence="3 4">
    <name type="scientific">Methylophaga lonarensis MPL</name>
    <dbReference type="NCBI Taxonomy" id="1286106"/>
    <lineage>
        <taxon>Bacteria</taxon>
        <taxon>Pseudomonadati</taxon>
        <taxon>Pseudomonadota</taxon>
        <taxon>Gammaproteobacteria</taxon>
        <taxon>Thiotrichales</taxon>
        <taxon>Piscirickettsiaceae</taxon>
        <taxon>Methylophaga</taxon>
    </lineage>
</organism>
<dbReference type="InterPro" id="IPR016087">
    <property type="entry name" value="Chalcone_isomerase"/>
</dbReference>
<dbReference type="eggNOG" id="ENOG5032ZF7">
    <property type="taxonomic scope" value="Bacteria"/>
</dbReference>
<evidence type="ECO:0000259" key="2">
    <source>
        <dbReference type="Pfam" id="PF16036"/>
    </source>
</evidence>
<keyword evidence="4" id="KW-1185">Reference proteome</keyword>
<evidence type="ECO:0000313" key="4">
    <source>
        <dbReference type="Proteomes" id="UP000012019"/>
    </source>
</evidence>
<protein>
    <recommendedName>
        <fullName evidence="2">Chalcone isomerase domain-containing protein</fullName>
    </recommendedName>
</protein>
<evidence type="ECO:0000313" key="3">
    <source>
        <dbReference type="EMBL" id="EMR12590.1"/>
    </source>
</evidence>
<feature type="chain" id="PRO_5004082847" description="Chalcone isomerase domain-containing protein" evidence="1">
    <location>
        <begin position="20"/>
        <end position="178"/>
    </location>
</feature>
<dbReference type="PATRIC" id="fig|1286106.3.peg.1920"/>
<dbReference type="STRING" id="1286106.MPL1_09567"/>